<reference evidence="3 4" key="1">
    <citation type="submission" date="2018-07" db="EMBL/GenBank/DDBJ databases">
        <title>Genome sequencing of Moraxellaceae gen. HYN0046.</title>
        <authorList>
            <person name="Kim M."/>
            <person name="Yi H."/>
        </authorList>
    </citation>
    <scope>NUCLEOTIDE SEQUENCE [LARGE SCALE GENOMIC DNA]</scope>
    <source>
        <strain evidence="3 4">HYN0046</strain>
    </source>
</reference>
<sequence length="330" mass="34077">MKLTLSALLITGGLAVTSLASATTATFQLCSTAGCRTGGSQTVTSTYAQTKYPIVFANGMGGFSSIAGIYNYWYGIPENLTANGASVFVSQEASFNSSEVRGEQLLNQVQQILAITGAAKVNLIGHSHGGPSVRYVAGLLPTKVASVTAVAGVTFGSPVADTVQSLVNSPVGPILAPVISAGVNAFFTIVGVSSGQYYSQDSLAGLSSLTSKGSAAFNAKFPQGVPTNQCDQGAAVANGIRYYSWGGTAVWTNVLNPADYLVGATSLLIPGASDGLVPRCSSHLGQVIRDDYYQNHFDEVNQVAGLISPFTTSPVTLFRLQANRLKTAGL</sequence>
<dbReference type="EMBL" id="CP031222">
    <property type="protein sequence ID" value="AXI03939.1"/>
    <property type="molecule type" value="Genomic_DNA"/>
</dbReference>
<dbReference type="Pfam" id="PF00561">
    <property type="entry name" value="Abhydrolase_1"/>
    <property type="match status" value="1"/>
</dbReference>
<organism evidence="3 4">
    <name type="scientific">Aquirhabdus parva</name>
    <dbReference type="NCBI Taxonomy" id="2283318"/>
    <lineage>
        <taxon>Bacteria</taxon>
        <taxon>Pseudomonadati</taxon>
        <taxon>Pseudomonadota</taxon>
        <taxon>Gammaproteobacteria</taxon>
        <taxon>Moraxellales</taxon>
        <taxon>Moraxellaceae</taxon>
        <taxon>Aquirhabdus</taxon>
    </lineage>
</organism>
<dbReference type="KEGG" id="mbah:HYN46_14485"/>
<dbReference type="PROSITE" id="PS51257">
    <property type="entry name" value="PROKAR_LIPOPROTEIN"/>
    <property type="match status" value="1"/>
</dbReference>
<accession>A0A345P9I0</accession>
<dbReference type="Proteomes" id="UP000253940">
    <property type="component" value="Chromosome"/>
</dbReference>
<dbReference type="RefSeq" id="WP_114900047.1">
    <property type="nucleotide sequence ID" value="NZ_CP031222.1"/>
</dbReference>
<feature type="signal peptide" evidence="1">
    <location>
        <begin position="1"/>
        <end position="22"/>
    </location>
</feature>
<dbReference type="OrthoDB" id="2004167at2"/>
<dbReference type="SUPFAM" id="SSF53474">
    <property type="entry name" value="alpha/beta-Hydrolases"/>
    <property type="match status" value="1"/>
</dbReference>
<dbReference type="InterPro" id="IPR000073">
    <property type="entry name" value="AB_hydrolase_1"/>
</dbReference>
<keyword evidence="4" id="KW-1185">Reference proteome</keyword>
<gene>
    <name evidence="3" type="ORF">HYN46_14485</name>
</gene>
<proteinExistence type="predicted"/>
<feature type="chain" id="PRO_5016781507" evidence="1">
    <location>
        <begin position="23"/>
        <end position="330"/>
    </location>
</feature>
<evidence type="ECO:0000259" key="2">
    <source>
        <dbReference type="Pfam" id="PF00561"/>
    </source>
</evidence>
<evidence type="ECO:0000256" key="1">
    <source>
        <dbReference type="SAM" id="SignalP"/>
    </source>
</evidence>
<dbReference type="InterPro" id="IPR029058">
    <property type="entry name" value="AB_hydrolase_fold"/>
</dbReference>
<evidence type="ECO:0000313" key="3">
    <source>
        <dbReference type="EMBL" id="AXI03939.1"/>
    </source>
</evidence>
<protein>
    <submittedName>
        <fullName evidence="3">Triacylglycerol lipase</fullName>
    </submittedName>
</protein>
<dbReference type="Gene3D" id="3.40.50.1820">
    <property type="entry name" value="alpha/beta hydrolase"/>
    <property type="match status" value="1"/>
</dbReference>
<keyword evidence="1" id="KW-0732">Signal</keyword>
<evidence type="ECO:0000313" key="4">
    <source>
        <dbReference type="Proteomes" id="UP000253940"/>
    </source>
</evidence>
<name>A0A345P9I0_9GAMM</name>
<dbReference type="AlphaFoldDB" id="A0A345P9I0"/>
<feature type="domain" description="AB hydrolase-1" evidence="2">
    <location>
        <begin position="52"/>
        <end position="279"/>
    </location>
</feature>